<name>A0ABU0TZE8_MICTR</name>
<organism evidence="2 3">
    <name type="scientific">Microbacterium trichothecenolyticum</name>
    <name type="common">Aureobacterium trichothecenolyticum</name>
    <dbReference type="NCBI Taxonomy" id="69370"/>
    <lineage>
        <taxon>Bacteria</taxon>
        <taxon>Bacillati</taxon>
        <taxon>Actinomycetota</taxon>
        <taxon>Actinomycetes</taxon>
        <taxon>Micrococcales</taxon>
        <taxon>Microbacteriaceae</taxon>
        <taxon>Microbacterium</taxon>
    </lineage>
</organism>
<dbReference type="Proteomes" id="UP001226691">
    <property type="component" value="Unassembled WGS sequence"/>
</dbReference>
<reference evidence="2 3" key="1">
    <citation type="submission" date="2023-07" db="EMBL/GenBank/DDBJ databases">
        <title>Functional and genomic diversity of the sorghum phyllosphere microbiome.</title>
        <authorList>
            <person name="Shade A."/>
        </authorList>
    </citation>
    <scope>NUCLEOTIDE SEQUENCE [LARGE SCALE GENOMIC DNA]</scope>
    <source>
        <strain evidence="2 3">SORGH_AS_1207</strain>
    </source>
</reference>
<comment type="caution">
    <text evidence="2">The sequence shown here is derived from an EMBL/GenBank/DDBJ whole genome shotgun (WGS) entry which is preliminary data.</text>
</comment>
<feature type="region of interest" description="Disordered" evidence="1">
    <location>
        <begin position="1"/>
        <end position="25"/>
    </location>
</feature>
<dbReference type="RefSeq" id="WP_307486760.1">
    <property type="nucleotide sequence ID" value="NZ_JAUTBF010000001.1"/>
</dbReference>
<keyword evidence="3" id="KW-1185">Reference proteome</keyword>
<evidence type="ECO:0000313" key="2">
    <source>
        <dbReference type="EMBL" id="MDQ1124890.1"/>
    </source>
</evidence>
<evidence type="ECO:0000256" key="1">
    <source>
        <dbReference type="SAM" id="MobiDB-lite"/>
    </source>
</evidence>
<sequence length="214" mass="22386">MTNLTPLRLPANITGAQPTGKPDDLRMVRPTFLAPAPTDPKATAHAVGAHVIRLPRSFEARATKIDGAPVLLARAGKAVHVLVDSVGGVVEVIGWSAEQVDAIREWLDVAAVTPENQTELEKLLAKIGERTGGRPIEGKDVTAAEAARLDKLLSLSASTAPMIDNSYVAARATTGDAREVDRLVALAATMDDGATSGDSEVDRLVRLADGLSDG</sequence>
<accession>A0ABU0TZE8</accession>
<dbReference type="EMBL" id="JAUTBF010000001">
    <property type="protein sequence ID" value="MDQ1124890.1"/>
    <property type="molecule type" value="Genomic_DNA"/>
</dbReference>
<evidence type="ECO:0000313" key="3">
    <source>
        <dbReference type="Proteomes" id="UP001226691"/>
    </source>
</evidence>
<proteinExistence type="predicted"/>
<gene>
    <name evidence="2" type="ORF">QE412_003463</name>
</gene>
<protein>
    <submittedName>
        <fullName evidence="2">Uncharacterized protein</fullName>
    </submittedName>
</protein>